<dbReference type="EMBL" id="CABPRZ010000036">
    <property type="protein sequence ID" value="VVE58245.1"/>
    <property type="molecule type" value="Genomic_DNA"/>
</dbReference>
<proteinExistence type="predicted"/>
<gene>
    <name evidence="1" type="ORF">PTE30175_05207</name>
</gene>
<name>A0A5E4ZCV0_9BURK</name>
<sequence length="199" mass="21691">MNSFKVIEFGYAAIIILAATSGATYSAESISDSMHSLSQKYDESQYSGVTKVGVWDVSKWKDEVTGDANMGFCLSPDENSRSPVIFADVCVTDNSRGINVFFDFPDFPRLDTNGRGVVEAHFNMKKSGVSVARSYPIIVEKKEGDIGTASRAFIVGNENRRDFADHIFNAKSAAIRANLISGNTLVFHVTNSGKAQRAN</sequence>
<reference evidence="1 2" key="1">
    <citation type="submission" date="2019-08" db="EMBL/GenBank/DDBJ databases">
        <authorList>
            <person name="Peeters C."/>
        </authorList>
    </citation>
    <scope>NUCLEOTIDE SEQUENCE [LARGE SCALE GENOMIC DNA]</scope>
    <source>
        <strain evidence="1 2">LMG 30175</strain>
    </source>
</reference>
<dbReference type="Proteomes" id="UP000414233">
    <property type="component" value="Unassembled WGS sequence"/>
</dbReference>
<evidence type="ECO:0000313" key="2">
    <source>
        <dbReference type="Proteomes" id="UP000414233"/>
    </source>
</evidence>
<dbReference type="RefSeq" id="WP_150699941.1">
    <property type="nucleotide sequence ID" value="NZ_CABPRZ010000036.1"/>
</dbReference>
<accession>A0A5E4ZCV0</accession>
<dbReference type="AlphaFoldDB" id="A0A5E4ZCV0"/>
<keyword evidence="2" id="KW-1185">Reference proteome</keyword>
<organism evidence="1 2">
    <name type="scientific">Pandoraea terrae</name>
    <dbReference type="NCBI Taxonomy" id="1537710"/>
    <lineage>
        <taxon>Bacteria</taxon>
        <taxon>Pseudomonadati</taxon>
        <taxon>Pseudomonadota</taxon>
        <taxon>Betaproteobacteria</taxon>
        <taxon>Burkholderiales</taxon>
        <taxon>Burkholderiaceae</taxon>
        <taxon>Pandoraea</taxon>
    </lineage>
</organism>
<protein>
    <submittedName>
        <fullName evidence="1">Uncharacterized protein</fullName>
    </submittedName>
</protein>
<evidence type="ECO:0000313" key="1">
    <source>
        <dbReference type="EMBL" id="VVE58245.1"/>
    </source>
</evidence>